<protein>
    <recommendedName>
        <fullName evidence="8">Membrane-associated proteins in eicosanoid and glutathione metabolism</fullName>
    </recommendedName>
</protein>
<reference evidence="6 7" key="1">
    <citation type="submission" date="2024-04" db="EMBL/GenBank/DDBJ databases">
        <title>Phyllosticta paracitricarpa is synonymous to the EU quarantine fungus P. citricarpa based on phylogenomic analyses.</title>
        <authorList>
            <consortium name="Lawrence Berkeley National Laboratory"/>
            <person name="Van ingen-buijs V.A."/>
            <person name="Van westerhoven A.C."/>
            <person name="Haridas S."/>
            <person name="Skiadas P."/>
            <person name="Martin F."/>
            <person name="Groenewald J.Z."/>
            <person name="Crous P.W."/>
            <person name="Seidl M.F."/>
        </authorList>
    </citation>
    <scope>NUCLEOTIDE SEQUENCE [LARGE SCALE GENOMIC DNA]</scope>
    <source>
        <strain evidence="6 7">CPC 17464</strain>
    </source>
</reference>
<feature type="transmembrane region" description="Helical" evidence="5">
    <location>
        <begin position="132"/>
        <end position="153"/>
    </location>
</feature>
<evidence type="ECO:0000313" key="6">
    <source>
        <dbReference type="EMBL" id="KAK7538570.1"/>
    </source>
</evidence>
<proteinExistence type="predicted"/>
<organism evidence="6 7">
    <name type="scientific">Phyllosticta citribraziliensis</name>
    <dbReference type="NCBI Taxonomy" id="989973"/>
    <lineage>
        <taxon>Eukaryota</taxon>
        <taxon>Fungi</taxon>
        <taxon>Dikarya</taxon>
        <taxon>Ascomycota</taxon>
        <taxon>Pezizomycotina</taxon>
        <taxon>Dothideomycetes</taxon>
        <taxon>Dothideomycetes incertae sedis</taxon>
        <taxon>Botryosphaeriales</taxon>
        <taxon>Phyllostictaceae</taxon>
        <taxon>Phyllosticta</taxon>
    </lineage>
</organism>
<dbReference type="InterPro" id="IPR050997">
    <property type="entry name" value="MAPEG"/>
</dbReference>
<dbReference type="SUPFAM" id="SSF161084">
    <property type="entry name" value="MAPEG domain-like"/>
    <property type="match status" value="1"/>
</dbReference>
<evidence type="ECO:0000313" key="7">
    <source>
        <dbReference type="Proteomes" id="UP001360953"/>
    </source>
</evidence>
<comment type="subcellular location">
    <subcellularLocation>
        <location evidence="1">Membrane</location>
        <topology evidence="1">Multi-pass membrane protein</topology>
    </subcellularLocation>
</comment>
<feature type="transmembrane region" description="Helical" evidence="5">
    <location>
        <begin position="87"/>
        <end position="111"/>
    </location>
</feature>
<dbReference type="EMBL" id="JBBPEH010000005">
    <property type="protein sequence ID" value="KAK7538570.1"/>
    <property type="molecule type" value="Genomic_DNA"/>
</dbReference>
<dbReference type="Gene3D" id="1.20.120.550">
    <property type="entry name" value="Membrane associated eicosanoid/glutathione metabolism-like domain"/>
    <property type="match status" value="1"/>
</dbReference>
<dbReference type="Proteomes" id="UP001360953">
    <property type="component" value="Unassembled WGS sequence"/>
</dbReference>
<dbReference type="InterPro" id="IPR001129">
    <property type="entry name" value="Membr-assoc_MAPEG"/>
</dbReference>
<evidence type="ECO:0008006" key="8">
    <source>
        <dbReference type="Google" id="ProtNLM"/>
    </source>
</evidence>
<dbReference type="RefSeq" id="XP_066656257.1">
    <property type="nucleotide sequence ID" value="XM_066795444.1"/>
</dbReference>
<keyword evidence="4 5" id="KW-0472">Membrane</keyword>
<dbReference type="InterPro" id="IPR023352">
    <property type="entry name" value="MAPEG-like_dom_sf"/>
</dbReference>
<evidence type="ECO:0000256" key="5">
    <source>
        <dbReference type="SAM" id="Phobius"/>
    </source>
</evidence>
<evidence type="ECO:0000256" key="1">
    <source>
        <dbReference type="ARBA" id="ARBA00004141"/>
    </source>
</evidence>
<dbReference type="GeneID" id="92028350"/>
<comment type="caution">
    <text evidence="6">The sequence shown here is derived from an EMBL/GenBank/DDBJ whole genome shotgun (WGS) entry which is preliminary data.</text>
</comment>
<dbReference type="PANTHER" id="PTHR10250:SF26">
    <property type="entry name" value="GLUTATHIONE S-TRANSFERASE 3, MITOCHONDRIAL"/>
    <property type="match status" value="1"/>
</dbReference>
<evidence type="ECO:0000256" key="2">
    <source>
        <dbReference type="ARBA" id="ARBA00022692"/>
    </source>
</evidence>
<keyword evidence="3 5" id="KW-1133">Transmembrane helix</keyword>
<sequence length="158" mass="17392">MAPLMTIDIPKEYGYVLLTATGSLFLSTWHAFRVGPFRKAAGVKYPAQYASNEQIRAESDVNKQQAMHLFNCAQRAHYNFIENHASFLTALFVAGVKFPVASSIMGAFWGVGRVLYATGYTRKDKEDGKGRLLGFWASLLQLGLMGMAAKVGYDVVTA</sequence>
<keyword evidence="7" id="KW-1185">Reference proteome</keyword>
<keyword evidence="2 5" id="KW-0812">Transmembrane</keyword>
<name>A0ABR1LTS0_9PEZI</name>
<evidence type="ECO:0000256" key="3">
    <source>
        <dbReference type="ARBA" id="ARBA00022989"/>
    </source>
</evidence>
<evidence type="ECO:0000256" key="4">
    <source>
        <dbReference type="ARBA" id="ARBA00023136"/>
    </source>
</evidence>
<dbReference type="PANTHER" id="PTHR10250">
    <property type="entry name" value="MICROSOMAL GLUTATHIONE S-TRANSFERASE"/>
    <property type="match status" value="1"/>
</dbReference>
<feature type="transmembrane region" description="Helical" evidence="5">
    <location>
        <begin position="12"/>
        <end position="32"/>
    </location>
</feature>
<accession>A0ABR1LTS0</accession>
<gene>
    <name evidence="6" type="ORF">J3D65DRAFT_334995</name>
</gene>
<dbReference type="Pfam" id="PF01124">
    <property type="entry name" value="MAPEG"/>
    <property type="match status" value="1"/>
</dbReference>